<evidence type="ECO:0000313" key="7">
    <source>
        <dbReference type="EMBL" id="SFR50259.1"/>
    </source>
</evidence>
<keyword evidence="2" id="KW-0238">DNA-binding</keyword>
<proteinExistence type="predicted"/>
<dbReference type="RefSeq" id="WP_218157854.1">
    <property type="nucleotide sequence ID" value="NZ_FOYX01000001.1"/>
</dbReference>
<dbReference type="SUPFAM" id="SSF46894">
    <property type="entry name" value="C-terminal effector domain of the bipartite response regulators"/>
    <property type="match status" value="1"/>
</dbReference>
<reference evidence="8" key="1">
    <citation type="submission" date="2016-10" db="EMBL/GenBank/DDBJ databases">
        <authorList>
            <person name="Varghese N."/>
            <person name="Submissions S."/>
        </authorList>
    </citation>
    <scope>NUCLEOTIDE SEQUENCE [LARGE SCALE GENOMIC DNA]</scope>
    <source>
        <strain evidence="8">DSM 19891</strain>
    </source>
</reference>
<evidence type="ECO:0000256" key="5">
    <source>
        <dbReference type="SAM" id="Phobius"/>
    </source>
</evidence>
<evidence type="ECO:0000256" key="1">
    <source>
        <dbReference type="ARBA" id="ARBA00023015"/>
    </source>
</evidence>
<feature type="domain" description="HTH luxR-type" evidence="6">
    <location>
        <begin position="294"/>
        <end position="355"/>
    </location>
</feature>
<feature type="transmembrane region" description="Helical" evidence="5">
    <location>
        <begin position="263"/>
        <end position="284"/>
    </location>
</feature>
<dbReference type="CDD" id="cd06170">
    <property type="entry name" value="LuxR_C_like"/>
    <property type="match status" value="1"/>
</dbReference>
<dbReference type="EMBL" id="FOYX01000001">
    <property type="protein sequence ID" value="SFR50259.1"/>
    <property type="molecule type" value="Genomic_DNA"/>
</dbReference>
<dbReference type="STRING" id="440514.SAMN04488010_0018"/>
<organism evidence="7 8">
    <name type="scientific">Maribacter stanieri</name>
    <dbReference type="NCBI Taxonomy" id="440514"/>
    <lineage>
        <taxon>Bacteria</taxon>
        <taxon>Pseudomonadati</taxon>
        <taxon>Bacteroidota</taxon>
        <taxon>Flavobacteriia</taxon>
        <taxon>Flavobacteriales</taxon>
        <taxon>Flavobacteriaceae</taxon>
        <taxon>Maribacter</taxon>
    </lineage>
</organism>
<evidence type="ECO:0000256" key="4">
    <source>
        <dbReference type="SAM" id="Coils"/>
    </source>
</evidence>
<dbReference type="PRINTS" id="PR00038">
    <property type="entry name" value="HTHLUXR"/>
</dbReference>
<sequence>MIIIPPMLRKFFLIIILLSSSIGLSQYNFKGQIAEQKSGKTIYLSIIEDYRKFGRISMNQILKKTTTDSLGYFSFNGNNLINENRIYRIHLDDCPKSSSSSEHFFGSCEYSKSILFIANNTDTITFPTSFDNEALCEITSTNSKSSTFLDIDVLKEQMAFDFNDFRSDANRKLNSKKWFSTLQDFGEKLDEPLAELYIFNFLSDKRNETYSYYLKDIGNTDYYIKLGERLNAKYPKAPFTNLYINEIAIDQQIAGSNTPKPQLWKWLLPLLLTLSIALNIYFLIRNKQNIKNADNEALEKLTEQEQNIVQQILENKTNKEIASSMFISVSTVKTHINNIYRKLQVASRDEIKRRYRPLT</sequence>
<dbReference type="InterPro" id="IPR036388">
    <property type="entry name" value="WH-like_DNA-bd_sf"/>
</dbReference>
<evidence type="ECO:0000313" key="8">
    <source>
        <dbReference type="Proteomes" id="UP000199462"/>
    </source>
</evidence>
<dbReference type="PANTHER" id="PTHR44688">
    <property type="entry name" value="DNA-BINDING TRANSCRIPTIONAL ACTIVATOR DEVR_DOSR"/>
    <property type="match status" value="1"/>
</dbReference>
<evidence type="ECO:0000256" key="2">
    <source>
        <dbReference type="ARBA" id="ARBA00023125"/>
    </source>
</evidence>
<protein>
    <submittedName>
        <fullName evidence="7">Regulatory protein, luxR family</fullName>
    </submittedName>
</protein>
<keyword evidence="4" id="KW-0175">Coiled coil</keyword>
<feature type="coiled-coil region" evidence="4">
    <location>
        <begin position="284"/>
        <end position="315"/>
    </location>
</feature>
<evidence type="ECO:0000256" key="3">
    <source>
        <dbReference type="ARBA" id="ARBA00023163"/>
    </source>
</evidence>
<accession>A0A1I6H725</accession>
<keyword evidence="5" id="KW-0812">Transmembrane</keyword>
<keyword evidence="1" id="KW-0805">Transcription regulation</keyword>
<dbReference type="PANTHER" id="PTHR44688:SF16">
    <property type="entry name" value="DNA-BINDING TRANSCRIPTIONAL ACTIVATOR DEVR_DOSR"/>
    <property type="match status" value="1"/>
</dbReference>
<dbReference type="Pfam" id="PF00196">
    <property type="entry name" value="GerE"/>
    <property type="match status" value="1"/>
</dbReference>
<name>A0A1I6H725_9FLAO</name>
<dbReference type="InterPro" id="IPR000792">
    <property type="entry name" value="Tscrpt_reg_LuxR_C"/>
</dbReference>
<dbReference type="Proteomes" id="UP000199462">
    <property type="component" value="Unassembled WGS sequence"/>
</dbReference>
<dbReference type="PROSITE" id="PS50043">
    <property type="entry name" value="HTH_LUXR_2"/>
    <property type="match status" value="1"/>
</dbReference>
<gene>
    <name evidence="7" type="ORF">SAMN04488010_0018</name>
</gene>
<dbReference type="InterPro" id="IPR016032">
    <property type="entry name" value="Sig_transdc_resp-reg_C-effctor"/>
</dbReference>
<keyword evidence="8" id="KW-1185">Reference proteome</keyword>
<keyword evidence="3" id="KW-0804">Transcription</keyword>
<keyword evidence="5" id="KW-0472">Membrane</keyword>
<evidence type="ECO:0000259" key="6">
    <source>
        <dbReference type="PROSITE" id="PS50043"/>
    </source>
</evidence>
<dbReference type="GO" id="GO:0006355">
    <property type="term" value="P:regulation of DNA-templated transcription"/>
    <property type="evidence" value="ECO:0007669"/>
    <property type="project" value="InterPro"/>
</dbReference>
<dbReference type="Gene3D" id="1.10.10.10">
    <property type="entry name" value="Winged helix-like DNA-binding domain superfamily/Winged helix DNA-binding domain"/>
    <property type="match status" value="1"/>
</dbReference>
<dbReference type="AlphaFoldDB" id="A0A1I6H725"/>
<dbReference type="GO" id="GO:0003677">
    <property type="term" value="F:DNA binding"/>
    <property type="evidence" value="ECO:0007669"/>
    <property type="project" value="UniProtKB-KW"/>
</dbReference>
<dbReference type="SMART" id="SM00421">
    <property type="entry name" value="HTH_LUXR"/>
    <property type="match status" value="1"/>
</dbReference>
<keyword evidence="5" id="KW-1133">Transmembrane helix</keyword>